<name>A0ABS2HV38_9ACTN</name>
<keyword evidence="2" id="KW-0540">Nuclease</keyword>
<dbReference type="CDD" id="cd06260">
    <property type="entry name" value="DUF820-like"/>
    <property type="match status" value="1"/>
</dbReference>
<dbReference type="Proteomes" id="UP000712045">
    <property type="component" value="Unassembled WGS sequence"/>
</dbReference>
<keyword evidence="2" id="KW-0378">Hydrolase</keyword>
<dbReference type="PANTHER" id="PTHR35400">
    <property type="entry name" value="SLR1083 PROTEIN"/>
    <property type="match status" value="1"/>
</dbReference>
<keyword evidence="3" id="KW-1185">Reference proteome</keyword>
<evidence type="ECO:0000313" key="2">
    <source>
        <dbReference type="EMBL" id="MBM7054901.1"/>
    </source>
</evidence>
<gene>
    <name evidence="2" type="ORF">JS521_13735</name>
</gene>
<dbReference type="InterPro" id="IPR012296">
    <property type="entry name" value="Nuclease_put_TT1808"/>
</dbReference>
<dbReference type="GO" id="GO:0004519">
    <property type="term" value="F:endonuclease activity"/>
    <property type="evidence" value="ECO:0007669"/>
    <property type="project" value="UniProtKB-KW"/>
</dbReference>
<proteinExistence type="predicted"/>
<protein>
    <submittedName>
        <fullName evidence="2">Uma2 family endonuclease</fullName>
    </submittedName>
</protein>
<dbReference type="SUPFAM" id="SSF52980">
    <property type="entry name" value="Restriction endonuclease-like"/>
    <property type="match status" value="1"/>
</dbReference>
<dbReference type="Pfam" id="PF05685">
    <property type="entry name" value="Uma2"/>
    <property type="match status" value="1"/>
</dbReference>
<dbReference type="InterPro" id="IPR008538">
    <property type="entry name" value="Uma2"/>
</dbReference>
<dbReference type="Gene3D" id="3.90.1570.10">
    <property type="entry name" value="tt1808, chain A"/>
    <property type="match status" value="1"/>
</dbReference>
<evidence type="ECO:0000313" key="3">
    <source>
        <dbReference type="Proteomes" id="UP000712045"/>
    </source>
</evidence>
<dbReference type="EMBL" id="JAFEUF010000055">
    <property type="protein sequence ID" value="MBM7054901.1"/>
    <property type="molecule type" value="Genomic_DNA"/>
</dbReference>
<sequence>MLYEWLEPAPEGCKLEIVGGNVYLVPQRGTHWRNTLAIIRQLSARYEENRLLSDVRIDLPGHLNGFASDVVALSPDAVKGDDGRWRYQDIEFVAEVISKATAANDYGVKKAVYATAGVPVYLIVAPYTGTWHLHTLPKEDEYRSVLSLDFGTPVDLTSTVVGLSLATDAFPRD</sequence>
<organism evidence="2 3">
    <name type="scientific">Streptomyces durocortorensis</name>
    <dbReference type="NCBI Taxonomy" id="2811104"/>
    <lineage>
        <taxon>Bacteria</taxon>
        <taxon>Bacillati</taxon>
        <taxon>Actinomycetota</taxon>
        <taxon>Actinomycetes</taxon>
        <taxon>Kitasatosporales</taxon>
        <taxon>Streptomycetaceae</taxon>
        <taxon>Streptomyces</taxon>
    </lineage>
</organism>
<evidence type="ECO:0000259" key="1">
    <source>
        <dbReference type="Pfam" id="PF05685"/>
    </source>
</evidence>
<dbReference type="PANTHER" id="PTHR35400:SF3">
    <property type="entry name" value="SLL1072 PROTEIN"/>
    <property type="match status" value="1"/>
</dbReference>
<reference evidence="2 3" key="1">
    <citation type="submission" date="2021-02" db="EMBL/GenBank/DDBJ databases">
        <title>Genome Streptomyces sp. RHZ10.</title>
        <authorList>
            <person name="Besaury L."/>
        </authorList>
    </citation>
    <scope>NUCLEOTIDE SEQUENCE [LARGE SCALE GENOMIC DNA]</scope>
    <source>
        <strain evidence="2 3">RHZ10</strain>
    </source>
</reference>
<dbReference type="InterPro" id="IPR011335">
    <property type="entry name" value="Restrct_endonuc-II-like"/>
</dbReference>
<keyword evidence="2" id="KW-0255">Endonuclease</keyword>
<accession>A0ABS2HV38</accession>
<comment type="caution">
    <text evidence="2">The sequence shown here is derived from an EMBL/GenBank/DDBJ whole genome shotgun (WGS) entry which is preliminary data.</text>
</comment>
<feature type="domain" description="Putative restriction endonuclease" evidence="1">
    <location>
        <begin position="6"/>
        <end position="167"/>
    </location>
</feature>